<gene>
    <name evidence="1" type="ORF">HYG87_05305</name>
</gene>
<evidence type="ECO:0000313" key="2">
    <source>
        <dbReference type="Proteomes" id="UP000681041"/>
    </source>
</evidence>
<dbReference type="KEGG" id="meme:HYG87_05305"/>
<dbReference type="GeneID" id="64820160"/>
<dbReference type="Proteomes" id="UP000681041">
    <property type="component" value="Chromosome"/>
</dbReference>
<organism evidence="1 2">
    <name type="scientific">Methanobacterium alkalithermotolerans</name>
    <dbReference type="NCBI Taxonomy" id="2731220"/>
    <lineage>
        <taxon>Archaea</taxon>
        <taxon>Methanobacteriati</taxon>
        <taxon>Methanobacteriota</taxon>
        <taxon>Methanomada group</taxon>
        <taxon>Methanobacteria</taxon>
        <taxon>Methanobacteriales</taxon>
        <taxon>Methanobacteriaceae</taxon>
        <taxon>Methanobacterium</taxon>
    </lineage>
</organism>
<proteinExistence type="predicted"/>
<dbReference type="AlphaFoldDB" id="A0A8T8K8C9"/>
<sequence>MMKARPRDFIYTTDDLYFATTSYLHPEDRILSFLRYIPHKNGDRLKNGKKYAKVDSVQAYNYLQENYPEYLFECENSQTFMMGVPLDRVKEILTPHDRLKEIMKEDQSIPLLRKVVKVGETFHEKANIPYENMGISGSILPGLYNIESSDIDFVIYGLENHRRARATFKDIKDQDIFQSIGDDYWDKIFKKRIKDSALSFEEFCWYEKRKNNRGIIDGTLFDILATRNWEEIKGSWGDIRYENHGHVTLEATVKSALASFDNPAVYEVTDVKIMEGPPVTVDKVASFTHTYAGQAEEDERIIVKGKLERVIGSKNSYRVVVGTTRESIDEFIKIKDLHMD</sequence>
<reference evidence="1" key="1">
    <citation type="submission" date="2020-07" db="EMBL/GenBank/DDBJ databases">
        <title>Methanobacterium. sp. MethCan genome.</title>
        <authorList>
            <person name="Postec A."/>
            <person name="Quemeneur M."/>
        </authorList>
    </citation>
    <scope>NUCLEOTIDE SEQUENCE</scope>
    <source>
        <strain evidence="1">MethCAN</strain>
    </source>
</reference>
<name>A0A8T8K8C9_9EURY</name>
<evidence type="ECO:0000313" key="1">
    <source>
        <dbReference type="EMBL" id="QUH24307.1"/>
    </source>
</evidence>
<keyword evidence="2" id="KW-1185">Reference proteome</keyword>
<dbReference type="OrthoDB" id="18771at2157"/>
<dbReference type="EMBL" id="CP058560">
    <property type="protein sequence ID" value="QUH24307.1"/>
    <property type="molecule type" value="Genomic_DNA"/>
</dbReference>
<dbReference type="RefSeq" id="WP_211534225.1">
    <property type="nucleotide sequence ID" value="NZ_CP058560.1"/>
</dbReference>
<accession>A0A8T8K8C9</accession>
<protein>
    <submittedName>
        <fullName evidence="1">DNA polymerase subunit beta</fullName>
    </submittedName>
</protein>